<evidence type="ECO:0000259" key="1">
    <source>
        <dbReference type="PROSITE" id="PS51094"/>
    </source>
</evidence>
<dbReference type="PATRIC" id="fig|742733.3.peg.726"/>
<reference evidence="2 3" key="1">
    <citation type="submission" date="2011-08" db="EMBL/GenBank/DDBJ databases">
        <title>The Genome Sequence of Clostridium citroniae WAL-17108.</title>
        <authorList>
            <consortium name="The Broad Institute Genome Sequencing Platform"/>
            <person name="Earl A."/>
            <person name="Ward D."/>
            <person name="Feldgarden M."/>
            <person name="Gevers D."/>
            <person name="Finegold S.M."/>
            <person name="Summanen P.H."/>
            <person name="Molitoris D.R."/>
            <person name="Vaisanen M.L."/>
            <person name="Daigneault M."/>
            <person name="Allen-Vercoe E."/>
            <person name="Young S.K."/>
            <person name="Zeng Q."/>
            <person name="Gargeya S."/>
            <person name="Fitzgerald M."/>
            <person name="Haas B."/>
            <person name="Abouelleil A."/>
            <person name="Alvarado L."/>
            <person name="Arachchi H.M."/>
            <person name="Berlin A."/>
            <person name="Brown A."/>
            <person name="Chapman S.B."/>
            <person name="Chen Z."/>
            <person name="Dunbar C."/>
            <person name="Freedman E."/>
            <person name="Gearin G."/>
            <person name="Gellesch M."/>
            <person name="Goldberg J."/>
            <person name="Griggs A."/>
            <person name="Gujja S."/>
            <person name="Heiman D."/>
            <person name="Howarth C."/>
            <person name="Larson L."/>
            <person name="Lui A."/>
            <person name="MacDonald P.J.P."/>
            <person name="Montmayeur A."/>
            <person name="Murphy C."/>
            <person name="Neiman D."/>
            <person name="Pearson M."/>
            <person name="Priest M."/>
            <person name="Roberts A."/>
            <person name="Saif S."/>
            <person name="Shea T."/>
            <person name="Shenoy N."/>
            <person name="Sisk P."/>
            <person name="Stolte C."/>
            <person name="Sykes S."/>
            <person name="Wortman J."/>
            <person name="Nusbaum C."/>
            <person name="Birren B."/>
        </authorList>
    </citation>
    <scope>NUCLEOTIDE SEQUENCE [LARGE SCALE GENOMIC DNA]</scope>
    <source>
        <strain evidence="2 3">WAL-17108</strain>
    </source>
</reference>
<dbReference type="SUPFAM" id="SSF55804">
    <property type="entry name" value="Phoshotransferase/anion transport protein"/>
    <property type="match status" value="1"/>
</dbReference>
<dbReference type="Pfam" id="PF00359">
    <property type="entry name" value="PTS_EIIA_2"/>
    <property type="match status" value="1"/>
</dbReference>
<feature type="domain" description="PTS EIIA type-2" evidence="1">
    <location>
        <begin position="1"/>
        <end position="146"/>
    </location>
</feature>
<dbReference type="InterPro" id="IPR016152">
    <property type="entry name" value="PTrfase/Anion_transptr"/>
</dbReference>
<dbReference type="InterPro" id="IPR002178">
    <property type="entry name" value="PTS_EIIA_type-2_dom"/>
</dbReference>
<dbReference type="PANTHER" id="PTHR47738">
    <property type="entry name" value="PTS SYSTEM FRUCTOSE-LIKE EIIA COMPONENT-RELATED"/>
    <property type="match status" value="1"/>
</dbReference>
<protein>
    <recommendedName>
        <fullName evidence="1">PTS EIIA type-2 domain-containing protein</fullName>
    </recommendedName>
</protein>
<dbReference type="Proteomes" id="UP000003763">
    <property type="component" value="Unassembled WGS sequence"/>
</dbReference>
<dbReference type="eggNOG" id="COG1762">
    <property type="taxonomic scope" value="Bacteria"/>
</dbReference>
<dbReference type="Gene3D" id="3.40.930.10">
    <property type="entry name" value="Mannitol-specific EII, Chain A"/>
    <property type="match status" value="1"/>
</dbReference>
<dbReference type="CDD" id="cd00211">
    <property type="entry name" value="PTS_IIA_fru"/>
    <property type="match status" value="1"/>
</dbReference>
<dbReference type="EMBL" id="ADLJ01000004">
    <property type="protein sequence ID" value="EHF00512.1"/>
    <property type="molecule type" value="Genomic_DNA"/>
</dbReference>
<sequence>MENIFVMDGSADSWEDAIQICTERLIEEGVVKPSFKEACLKREQAFPTGLPTAPGVAIPHAGNEHVYENGICLLRLKHPVLFQRLDVPEETVPVNFVYNLATSESEGHIDILKKLMESIHSGQILKDYMDVPLEQLYDMVYKQLNK</sequence>
<gene>
    <name evidence="2" type="ORF">HMPREF9469_00690</name>
</gene>
<proteinExistence type="predicted"/>
<dbReference type="RefSeq" id="WP_007859183.1">
    <property type="nucleotide sequence ID" value="NZ_JH376420.1"/>
</dbReference>
<evidence type="ECO:0000313" key="2">
    <source>
        <dbReference type="EMBL" id="EHF00512.1"/>
    </source>
</evidence>
<dbReference type="PROSITE" id="PS51094">
    <property type="entry name" value="PTS_EIIA_TYPE_2"/>
    <property type="match status" value="1"/>
</dbReference>
<name>G5HDM8_9FIRM</name>
<evidence type="ECO:0000313" key="3">
    <source>
        <dbReference type="Proteomes" id="UP000003763"/>
    </source>
</evidence>
<dbReference type="HOGENOM" id="CLU_072531_6_0_9"/>
<comment type="caution">
    <text evidence="2">The sequence shown here is derived from an EMBL/GenBank/DDBJ whole genome shotgun (WGS) entry which is preliminary data.</text>
</comment>
<accession>G5HDM8</accession>
<organism evidence="2 3">
    <name type="scientific">[Clostridium] citroniae WAL-17108</name>
    <dbReference type="NCBI Taxonomy" id="742733"/>
    <lineage>
        <taxon>Bacteria</taxon>
        <taxon>Bacillati</taxon>
        <taxon>Bacillota</taxon>
        <taxon>Clostridia</taxon>
        <taxon>Lachnospirales</taxon>
        <taxon>Lachnospiraceae</taxon>
        <taxon>Enterocloster</taxon>
    </lineage>
</organism>
<dbReference type="PANTHER" id="PTHR47738:SF3">
    <property type="entry name" value="PHOSPHOTRANSFERASE SYSTEM MANNITOL_FRUCTOSE-SPECIFIC IIA DOMAIN CONTAINING PROTEIN"/>
    <property type="match status" value="1"/>
</dbReference>
<dbReference type="AlphaFoldDB" id="G5HDM8"/>
<dbReference type="InterPro" id="IPR051541">
    <property type="entry name" value="PTS_SugarTrans_NitroReg"/>
</dbReference>